<sequence length="317" mass="37050">MGVVPSNIPEKLKGRYPEVECESSKSFLLAHSINELNKMPIQTSEASTSSFKVFAHEFNSVMLTAHLFENLLMLEDVRHENNGHDWFQIEIPEEYFRYPAENDPRNYGGQDTPRMSDEDRRAISAVVRKSKEMANYANDENFAKNNLHKLEFISIFSFLESFIENVQVEVLGVSREDASKSVRYASLPNAMEDTFEKIDPDINIFIKNILYDFYDFMKFSYLLRNLHSHNLGRVTQRFFDMCEKEGLLKDDYGIKEDGEKIFFGKIVRFTGYSRTIELDKYINLSDISFVFRNYARECIFIAEQYIEARVQVNSSQH</sequence>
<dbReference type="EMBL" id="CP002850">
    <property type="protein sequence ID" value="AEH62115.1"/>
    <property type="molecule type" value="Genomic_DNA"/>
</dbReference>
<organism evidence="1 2">
    <name type="scientific">Zymomonas mobilis subsp. mobilis (strain ATCC 10988 / DSM 424 / LMG 404 / NCIMB 8938 / NRRL B-806 / ZM1)</name>
    <dbReference type="NCBI Taxonomy" id="555217"/>
    <lineage>
        <taxon>Bacteria</taxon>
        <taxon>Pseudomonadati</taxon>
        <taxon>Pseudomonadota</taxon>
        <taxon>Alphaproteobacteria</taxon>
        <taxon>Sphingomonadales</taxon>
        <taxon>Zymomonadaceae</taxon>
        <taxon>Zymomonas</taxon>
    </lineage>
</organism>
<dbReference type="RefSeq" id="WP_014500416.1">
    <property type="nucleotide sequence ID" value="NC_017262.1"/>
</dbReference>
<reference evidence="1 2" key="1">
    <citation type="journal article" date="2011" name="J. Bacteriol.">
        <title>Genome sequence of the ethanol-producing Zymomonas mobilis subsp. mobilis lectotype strain ATCC 10988.</title>
        <authorList>
            <person name="Pappas K.M."/>
            <person name="Kouvelis V.N."/>
            <person name="Saunders E."/>
            <person name="Brettin T.S."/>
            <person name="Bruce D."/>
            <person name="Detter C."/>
            <person name="Balakireva M."/>
            <person name="Han C.S."/>
            <person name="Savvakis G."/>
            <person name="Kyrpides N.C."/>
            <person name="Typas M.A."/>
        </authorList>
    </citation>
    <scope>NUCLEOTIDE SEQUENCE [LARGE SCALE GENOMIC DNA]</scope>
    <source>
        <strain evidence="2">ATCC 10988 / DSM 424 / CCUG 17860 / LMG 404 / NCIMB 8938 / NRRL B-806 / ZM1</strain>
    </source>
</reference>
<dbReference type="KEGG" id="zmm:Zmob_0265"/>
<name>A0A0H3FWH9_ZYMMA</name>
<proteinExistence type="predicted"/>
<dbReference type="HOGENOM" id="CLU_926804_0_0_5"/>
<dbReference type="Proteomes" id="UP000001494">
    <property type="component" value="Chromosome"/>
</dbReference>
<evidence type="ECO:0000313" key="1">
    <source>
        <dbReference type="EMBL" id="AEH62115.1"/>
    </source>
</evidence>
<dbReference type="AlphaFoldDB" id="A0A0H3FWH9"/>
<dbReference type="eggNOG" id="ENOG50340T2">
    <property type="taxonomic scope" value="Bacteria"/>
</dbReference>
<dbReference type="OrthoDB" id="9256225at2"/>
<accession>A0A0H3FWH9</accession>
<gene>
    <name evidence="1" type="ordered locus">Zmob_0265</name>
</gene>
<protein>
    <submittedName>
        <fullName evidence="1">Uncharacterized protein</fullName>
    </submittedName>
</protein>
<evidence type="ECO:0000313" key="2">
    <source>
        <dbReference type="Proteomes" id="UP000001494"/>
    </source>
</evidence>